<keyword evidence="5 12" id="KW-0378">Hydrolase</keyword>
<evidence type="ECO:0000256" key="4">
    <source>
        <dbReference type="ARBA" id="ARBA00022741"/>
    </source>
</evidence>
<sequence>MYIVKVLVEHPVHSLDTTFDYLSHEPLLKGIRVWIRFGYQKIIGYVESIEETVLSQEELEKQVGFHYQYIIDVIDEEPLLNEELQDLANQLSRMTLSPRISCLQAMLPTQLKPASHQAVGMKTQLCVEVIMDQSAKTVKQQECLSFLKKHPDIPLKEVPYSRALLKNLEKQGCIQIIEKEVYRQPFSMTHQAKHIQLTVQQQKVVDGILSHQGRVALLHGVTGSGKTEVYLTLAAHYLKNNQAVMMLVPEISLTPMMVEVFRERFGDQVAILHSRLSQGEKYDEYRRIKRQEVKIVVGARSAVFAPLENIGIIILDEEHDPSYKQESKPRYLTSQIAKIRAKTHHASVVLGSATPSLESYARALKGIYDLYELPDRINQKPLPHVEIVDMIQQTRQHNYSLFSIPMKQSIQTTIDKGEQVILLLNKRGYATYVQCQDCGEVLKCPHCDVTLTDHRSEHKLKCHYCEYMIDYPRVCPHCGSTHFKSIGYGTQKIEEEIEKLFHGAKVLRYDVDTTRQKNGHLKLLEKFRNKEANILLGTQMIAKGLDFEDVTFVGVLNADLSLNVPDFRASERTFQLLCQVSGRSGRGQKQGHVIIQTYNPDHYAITCAAKHDYVSFFHQEMKYRQVAKYPPYCHMVSILIQSKQEKWIHQVAMDVKNYLQTHSHQTIILGPAKSTIYKMQDIYRERILVKFLNSKDIYEALNNINDYYNKQQKGKVRIVCDFNPYSQI</sequence>
<dbReference type="GO" id="GO:0043138">
    <property type="term" value="F:3'-5' DNA helicase activity"/>
    <property type="evidence" value="ECO:0007669"/>
    <property type="project" value="UniProtKB-EC"/>
</dbReference>
<organism evidence="15 16">
    <name type="scientific">Massilimicrobiota timonensis</name>
    <dbReference type="NCBI Taxonomy" id="1776392"/>
    <lineage>
        <taxon>Bacteria</taxon>
        <taxon>Bacillati</taxon>
        <taxon>Bacillota</taxon>
        <taxon>Erysipelotrichia</taxon>
        <taxon>Erysipelotrichales</taxon>
        <taxon>Erysipelotrichaceae</taxon>
        <taxon>Massilimicrobiota</taxon>
    </lineage>
</organism>
<keyword evidence="8 12" id="KW-0067">ATP-binding</keyword>
<comment type="function">
    <text evidence="12">Initiates the restart of stalled replication forks, which reloads the replicative helicase on sites other than the origin of replication. Recognizes and binds to abandoned replication forks and remodels them to uncover a helicase loading site. Promotes assembly of the primosome at these replication forks.</text>
</comment>
<dbReference type="OrthoDB" id="9759544at2"/>
<feature type="binding site" evidence="12">
    <location>
        <position position="435"/>
    </location>
    <ligand>
        <name>Zn(2+)</name>
        <dbReference type="ChEBI" id="CHEBI:29105"/>
        <label>1</label>
    </ligand>
</feature>
<evidence type="ECO:0000256" key="7">
    <source>
        <dbReference type="ARBA" id="ARBA00022833"/>
    </source>
</evidence>
<dbReference type="Pfam" id="PF00270">
    <property type="entry name" value="DEAD"/>
    <property type="match status" value="1"/>
</dbReference>
<dbReference type="InterPro" id="IPR042115">
    <property type="entry name" value="PriA_3primeBD_sf"/>
</dbReference>
<gene>
    <name evidence="12" type="primary">priA</name>
    <name evidence="15" type="ORF">B5E75_04200</name>
</gene>
<dbReference type="PANTHER" id="PTHR30580:SF0">
    <property type="entry name" value="PRIMOSOMAL PROTEIN N"/>
    <property type="match status" value="1"/>
</dbReference>
<evidence type="ECO:0000313" key="15">
    <source>
        <dbReference type="EMBL" id="OUQ35234.1"/>
    </source>
</evidence>
<dbReference type="CDD" id="cd17929">
    <property type="entry name" value="DEXHc_priA"/>
    <property type="match status" value="1"/>
</dbReference>
<dbReference type="GO" id="GO:0016887">
    <property type="term" value="F:ATP hydrolysis activity"/>
    <property type="evidence" value="ECO:0007669"/>
    <property type="project" value="RHEA"/>
</dbReference>
<keyword evidence="7 12" id="KW-0862">Zinc</keyword>
<dbReference type="GO" id="GO:0006269">
    <property type="term" value="P:DNA replication, synthesis of primer"/>
    <property type="evidence" value="ECO:0007669"/>
    <property type="project" value="UniProtKB-KW"/>
</dbReference>
<name>A0A1Y4SZC8_9FIRM</name>
<keyword evidence="10 12" id="KW-0413">Isomerase</keyword>
<comment type="catalytic activity">
    <reaction evidence="12">
        <text>Couples ATP hydrolysis with the unwinding of duplex DNA by translocating in the 3'-5' direction.</text>
        <dbReference type="EC" id="5.6.2.4"/>
    </reaction>
</comment>
<dbReference type="InterPro" id="IPR011545">
    <property type="entry name" value="DEAD/DEAH_box_helicase_dom"/>
</dbReference>
<evidence type="ECO:0000256" key="9">
    <source>
        <dbReference type="ARBA" id="ARBA00023125"/>
    </source>
</evidence>
<dbReference type="CDD" id="cd18804">
    <property type="entry name" value="SF2_C_priA"/>
    <property type="match status" value="1"/>
</dbReference>
<evidence type="ECO:0000256" key="8">
    <source>
        <dbReference type="ARBA" id="ARBA00022840"/>
    </source>
</evidence>
<dbReference type="InterPro" id="IPR001650">
    <property type="entry name" value="Helicase_C-like"/>
</dbReference>
<keyword evidence="9 12" id="KW-0238">DNA-binding</keyword>
<dbReference type="GO" id="GO:1990077">
    <property type="term" value="C:primosome complex"/>
    <property type="evidence" value="ECO:0007669"/>
    <property type="project" value="UniProtKB-UniRule"/>
</dbReference>
<dbReference type="InterPro" id="IPR014001">
    <property type="entry name" value="Helicase_ATP-bd"/>
</dbReference>
<dbReference type="Gene3D" id="3.40.50.300">
    <property type="entry name" value="P-loop containing nucleotide triphosphate hydrolases"/>
    <property type="match status" value="2"/>
</dbReference>
<evidence type="ECO:0000256" key="11">
    <source>
        <dbReference type="ARBA" id="ARBA00048988"/>
    </source>
</evidence>
<feature type="binding site" evidence="12">
    <location>
        <position position="447"/>
    </location>
    <ligand>
        <name>Zn(2+)</name>
        <dbReference type="ChEBI" id="CHEBI:29105"/>
        <label>2</label>
    </ligand>
</feature>
<evidence type="ECO:0000256" key="10">
    <source>
        <dbReference type="ARBA" id="ARBA00023235"/>
    </source>
</evidence>
<feature type="domain" description="Helicase C-terminal" evidence="14">
    <location>
        <begin position="459"/>
        <end position="629"/>
    </location>
</feature>
<evidence type="ECO:0000256" key="2">
    <source>
        <dbReference type="ARBA" id="ARBA00022705"/>
    </source>
</evidence>
<comment type="subunit">
    <text evidence="12">Component of the replication restart primosome.</text>
</comment>
<keyword evidence="1 12" id="KW-0639">Primosome</keyword>
<dbReference type="Gene3D" id="3.40.1440.60">
    <property type="entry name" value="PriA, 3(prime) DNA-binding domain"/>
    <property type="match status" value="1"/>
</dbReference>
<keyword evidence="6 12" id="KW-0347">Helicase</keyword>
<dbReference type="Pfam" id="PF18074">
    <property type="entry name" value="PriA_C"/>
    <property type="match status" value="1"/>
</dbReference>
<dbReference type="HAMAP" id="MF_00983">
    <property type="entry name" value="PriA"/>
    <property type="match status" value="1"/>
</dbReference>
<dbReference type="SUPFAM" id="SSF52540">
    <property type="entry name" value="P-loop containing nucleoside triphosphate hydrolases"/>
    <property type="match status" value="2"/>
</dbReference>
<evidence type="ECO:0000259" key="13">
    <source>
        <dbReference type="PROSITE" id="PS51192"/>
    </source>
</evidence>
<accession>A0A1Y4SZC8</accession>
<feature type="binding site" evidence="12">
    <location>
        <position position="462"/>
    </location>
    <ligand>
        <name>Zn(2+)</name>
        <dbReference type="ChEBI" id="CHEBI:29105"/>
        <label>2</label>
    </ligand>
</feature>
<dbReference type="SMART" id="SM00487">
    <property type="entry name" value="DEXDc"/>
    <property type="match status" value="1"/>
</dbReference>
<dbReference type="RefSeq" id="WP_087357540.1">
    <property type="nucleotide sequence ID" value="NZ_NFLJ01000009.1"/>
</dbReference>
<feature type="binding site" evidence="12">
    <location>
        <position position="465"/>
    </location>
    <ligand>
        <name>Zn(2+)</name>
        <dbReference type="ChEBI" id="CHEBI:29105"/>
        <label>2</label>
    </ligand>
</feature>
<dbReference type="SMART" id="SM00490">
    <property type="entry name" value="HELICc"/>
    <property type="match status" value="1"/>
</dbReference>
<protein>
    <recommendedName>
        <fullName evidence="12">Replication restart protein PriA</fullName>
    </recommendedName>
    <alternativeName>
        <fullName evidence="12">ATP-dependent DNA helicase PriA</fullName>
        <ecNumber evidence="12">5.6.2.4</ecNumber>
    </alternativeName>
    <alternativeName>
        <fullName evidence="12">DNA 3'-5' helicase PriA</fullName>
    </alternativeName>
</protein>
<dbReference type="Pfam" id="PF00271">
    <property type="entry name" value="Helicase_C"/>
    <property type="match status" value="1"/>
</dbReference>
<keyword evidence="16" id="KW-1185">Reference proteome</keyword>
<keyword evidence="4 12" id="KW-0547">Nucleotide-binding</keyword>
<dbReference type="PANTHER" id="PTHR30580">
    <property type="entry name" value="PRIMOSOMAL PROTEIN N"/>
    <property type="match status" value="1"/>
</dbReference>
<evidence type="ECO:0000256" key="1">
    <source>
        <dbReference type="ARBA" id="ARBA00022515"/>
    </source>
</evidence>
<feature type="domain" description="Helicase ATP-binding" evidence="13">
    <location>
        <begin position="207"/>
        <end position="373"/>
    </location>
</feature>
<dbReference type="GO" id="GO:0003677">
    <property type="term" value="F:DNA binding"/>
    <property type="evidence" value="ECO:0007669"/>
    <property type="project" value="UniProtKB-UniRule"/>
</dbReference>
<feature type="binding site" evidence="12">
    <location>
        <position position="438"/>
    </location>
    <ligand>
        <name>Zn(2+)</name>
        <dbReference type="ChEBI" id="CHEBI:29105"/>
        <label>1</label>
    </ligand>
</feature>
<evidence type="ECO:0000256" key="3">
    <source>
        <dbReference type="ARBA" id="ARBA00022723"/>
    </source>
</evidence>
<comment type="cofactor">
    <cofactor evidence="12">
        <name>Zn(2+)</name>
        <dbReference type="ChEBI" id="CHEBI:29105"/>
    </cofactor>
    <text evidence="12">Binds 2 zinc ions per subunit.</text>
</comment>
<evidence type="ECO:0000259" key="14">
    <source>
        <dbReference type="PROSITE" id="PS51194"/>
    </source>
</evidence>
<dbReference type="Pfam" id="PF18319">
    <property type="entry name" value="Zn_ribbon_PriA"/>
    <property type="match status" value="1"/>
</dbReference>
<dbReference type="EC" id="5.6.2.4" evidence="12"/>
<dbReference type="InterPro" id="IPR005259">
    <property type="entry name" value="PriA"/>
</dbReference>
<dbReference type="GO" id="GO:0006302">
    <property type="term" value="P:double-strand break repair"/>
    <property type="evidence" value="ECO:0007669"/>
    <property type="project" value="InterPro"/>
</dbReference>
<dbReference type="InterPro" id="IPR027417">
    <property type="entry name" value="P-loop_NTPase"/>
</dbReference>
<dbReference type="NCBIfam" id="TIGR00595">
    <property type="entry name" value="priA"/>
    <property type="match status" value="1"/>
</dbReference>
<proteinExistence type="inferred from homology"/>
<dbReference type="FunFam" id="3.40.50.300:FF:000489">
    <property type="entry name" value="Primosome assembly protein PriA"/>
    <property type="match status" value="1"/>
</dbReference>
<dbReference type="PROSITE" id="PS51194">
    <property type="entry name" value="HELICASE_CTER"/>
    <property type="match status" value="1"/>
</dbReference>
<evidence type="ECO:0000256" key="12">
    <source>
        <dbReference type="HAMAP-Rule" id="MF_00983"/>
    </source>
</evidence>
<feature type="binding site" evidence="12">
    <location>
        <position position="444"/>
    </location>
    <ligand>
        <name>Zn(2+)</name>
        <dbReference type="ChEBI" id="CHEBI:29105"/>
        <label>2</label>
    </ligand>
</feature>
<feature type="binding site" evidence="12">
    <location>
        <position position="475"/>
    </location>
    <ligand>
        <name>Zn(2+)</name>
        <dbReference type="ChEBI" id="CHEBI:29105"/>
        <label>1</label>
    </ligand>
</feature>
<evidence type="ECO:0000256" key="5">
    <source>
        <dbReference type="ARBA" id="ARBA00022801"/>
    </source>
</evidence>
<evidence type="ECO:0000256" key="6">
    <source>
        <dbReference type="ARBA" id="ARBA00022806"/>
    </source>
</evidence>
<keyword evidence="2 12" id="KW-0235">DNA replication</keyword>
<comment type="similarity">
    <text evidence="12">Belongs to the helicase family. PriA subfamily.</text>
</comment>
<evidence type="ECO:0000313" key="16">
    <source>
        <dbReference type="Proteomes" id="UP000195305"/>
    </source>
</evidence>
<comment type="catalytic activity">
    <reaction evidence="11 12">
        <text>ATP + H2O = ADP + phosphate + H(+)</text>
        <dbReference type="Rhea" id="RHEA:13065"/>
        <dbReference type="ChEBI" id="CHEBI:15377"/>
        <dbReference type="ChEBI" id="CHEBI:15378"/>
        <dbReference type="ChEBI" id="CHEBI:30616"/>
        <dbReference type="ChEBI" id="CHEBI:43474"/>
        <dbReference type="ChEBI" id="CHEBI:456216"/>
        <dbReference type="EC" id="5.6.2.4"/>
    </reaction>
</comment>
<dbReference type="InterPro" id="IPR041222">
    <property type="entry name" value="PriA_3primeBD"/>
</dbReference>
<dbReference type="InterPro" id="IPR040498">
    <property type="entry name" value="PriA_CRR"/>
</dbReference>
<keyword evidence="3 12" id="KW-0479">Metal-binding</keyword>
<dbReference type="Proteomes" id="UP000195305">
    <property type="component" value="Unassembled WGS sequence"/>
</dbReference>
<dbReference type="AlphaFoldDB" id="A0A1Y4SZC8"/>
<dbReference type="GO" id="GO:0008270">
    <property type="term" value="F:zinc ion binding"/>
    <property type="evidence" value="ECO:0007669"/>
    <property type="project" value="UniProtKB-UniRule"/>
</dbReference>
<dbReference type="GO" id="GO:0005524">
    <property type="term" value="F:ATP binding"/>
    <property type="evidence" value="ECO:0007669"/>
    <property type="project" value="UniProtKB-UniRule"/>
</dbReference>
<dbReference type="GO" id="GO:0006270">
    <property type="term" value="P:DNA replication initiation"/>
    <property type="evidence" value="ECO:0007669"/>
    <property type="project" value="TreeGrafter"/>
</dbReference>
<dbReference type="GO" id="GO:0006310">
    <property type="term" value="P:DNA recombination"/>
    <property type="evidence" value="ECO:0007669"/>
    <property type="project" value="InterPro"/>
</dbReference>
<reference evidence="15 16" key="1">
    <citation type="journal article" date="2018" name="BMC Genomics">
        <title>Whole genome sequencing and function prediction of 133 gut anaerobes isolated from chicken caecum in pure cultures.</title>
        <authorList>
            <person name="Medvecky M."/>
            <person name="Cejkova D."/>
            <person name="Polansky O."/>
            <person name="Karasova D."/>
            <person name="Kubasova T."/>
            <person name="Cizek A."/>
            <person name="Rychlik I."/>
        </authorList>
    </citation>
    <scope>NUCLEOTIDE SEQUENCE [LARGE SCALE GENOMIC DNA]</scope>
    <source>
        <strain evidence="15 16">An13</strain>
    </source>
</reference>
<dbReference type="PROSITE" id="PS51192">
    <property type="entry name" value="HELICASE_ATP_BIND_1"/>
    <property type="match status" value="1"/>
</dbReference>
<dbReference type="InterPro" id="IPR041236">
    <property type="entry name" value="PriA_C"/>
</dbReference>
<dbReference type="EMBL" id="NFLJ01000009">
    <property type="protein sequence ID" value="OUQ35234.1"/>
    <property type="molecule type" value="Genomic_DNA"/>
</dbReference>
<comment type="caution">
    <text evidence="15">The sequence shown here is derived from an EMBL/GenBank/DDBJ whole genome shotgun (WGS) entry which is preliminary data.</text>
</comment>
<feature type="binding site" evidence="12">
    <location>
        <position position="478"/>
    </location>
    <ligand>
        <name>Zn(2+)</name>
        <dbReference type="ChEBI" id="CHEBI:29105"/>
        <label>1</label>
    </ligand>
</feature>
<dbReference type="Pfam" id="PF17764">
    <property type="entry name" value="PriA_3primeBD"/>
    <property type="match status" value="1"/>
</dbReference>